<dbReference type="Proteomes" id="UP000441333">
    <property type="component" value="Unassembled WGS sequence"/>
</dbReference>
<dbReference type="AlphaFoldDB" id="A0A6N6MCE8"/>
<dbReference type="RefSeq" id="WP_150939865.1">
    <property type="nucleotide sequence ID" value="NZ_WAAT01000049.1"/>
</dbReference>
<sequence>MALNRDNFTAKTVDILAKRVGYLCSNPNCRKATVGPNTAKDKATIVGVAAHITAASSGGPRYDGTLTTEQRKDIDNGIWLCVNCSTVIDKDPNAFPIEMLNEWKEFSENEMNKQLLGIELKTERPFIEADLIWSNSQRWNKGYSYKNKELYGNVIVLGENKPIIIWNLVWNFKIALYNNSRFPAFNVKIEQVAGTNFSSIDSLSKINNLPPYADLELRASFEDYLEGTHLEADELIKPKVPDIIQGLQMKLTYNDENGTEHATIFTINGDEFNNERA</sequence>
<comment type="caution">
    <text evidence="1">The sequence shown here is derived from an EMBL/GenBank/DDBJ whole genome shotgun (WGS) entry which is preliminary data.</text>
</comment>
<gene>
    <name evidence="1" type="ORF">F6U93_11290</name>
</gene>
<evidence type="ECO:0000313" key="1">
    <source>
        <dbReference type="EMBL" id="KAB1067331.1"/>
    </source>
</evidence>
<keyword evidence="2" id="KW-1185">Reference proteome</keyword>
<reference evidence="1 2" key="1">
    <citation type="submission" date="2019-09" db="EMBL/GenBank/DDBJ databases">
        <authorList>
            <person name="Cao W.R."/>
        </authorList>
    </citation>
    <scope>NUCLEOTIDE SEQUENCE [LARGE SCALE GENOMIC DNA]</scope>
    <source>
        <strain evidence="1 2">B1N29</strain>
    </source>
</reference>
<name>A0A6N6MCE8_9FLAO</name>
<dbReference type="EMBL" id="WAAT01000049">
    <property type="protein sequence ID" value="KAB1067331.1"/>
    <property type="molecule type" value="Genomic_DNA"/>
</dbReference>
<evidence type="ECO:0000313" key="2">
    <source>
        <dbReference type="Proteomes" id="UP000441333"/>
    </source>
</evidence>
<proteinExistence type="predicted"/>
<protein>
    <recommendedName>
        <fullName evidence="3">HNH endonuclease</fullName>
    </recommendedName>
</protein>
<evidence type="ECO:0008006" key="3">
    <source>
        <dbReference type="Google" id="ProtNLM"/>
    </source>
</evidence>
<organism evidence="1 2">
    <name type="scientific">Pseudotamlana haliotis</name>
    <dbReference type="NCBI Taxonomy" id="2614804"/>
    <lineage>
        <taxon>Bacteria</taxon>
        <taxon>Pseudomonadati</taxon>
        <taxon>Bacteroidota</taxon>
        <taxon>Flavobacteriia</taxon>
        <taxon>Flavobacteriales</taxon>
        <taxon>Flavobacteriaceae</taxon>
        <taxon>Pseudotamlana</taxon>
    </lineage>
</organism>
<accession>A0A6N6MCE8</accession>